<evidence type="ECO:0000313" key="3">
    <source>
        <dbReference type="RefSeq" id="XP_026068514.1"/>
    </source>
</evidence>
<proteinExistence type="predicted"/>
<dbReference type="KEGG" id="caua:113050008"/>
<reference evidence="3" key="1">
    <citation type="submission" date="2025-08" db="UniProtKB">
        <authorList>
            <consortium name="RefSeq"/>
        </authorList>
    </citation>
    <scope>IDENTIFICATION</scope>
    <source>
        <strain evidence="3">Wakin</strain>
        <tissue evidence="3">Muscle</tissue>
    </source>
</reference>
<name>A0A6P6K8B1_CARAU</name>
<organism evidence="2 3">
    <name type="scientific">Carassius auratus</name>
    <name type="common">Goldfish</name>
    <dbReference type="NCBI Taxonomy" id="7957"/>
    <lineage>
        <taxon>Eukaryota</taxon>
        <taxon>Metazoa</taxon>
        <taxon>Chordata</taxon>
        <taxon>Craniata</taxon>
        <taxon>Vertebrata</taxon>
        <taxon>Euteleostomi</taxon>
        <taxon>Actinopterygii</taxon>
        <taxon>Neopterygii</taxon>
        <taxon>Teleostei</taxon>
        <taxon>Ostariophysi</taxon>
        <taxon>Cypriniformes</taxon>
        <taxon>Cyprinidae</taxon>
        <taxon>Cyprininae</taxon>
        <taxon>Carassius</taxon>
    </lineage>
</organism>
<keyword evidence="2" id="KW-1185">Reference proteome</keyword>
<dbReference type="PANTHER" id="PTHR31912:SF35">
    <property type="entry name" value="C2H2-TYPE DOMAIN-CONTAINING PROTEIN"/>
    <property type="match status" value="1"/>
</dbReference>
<accession>A0A6P6K8B1</accession>
<dbReference type="OrthoDB" id="10044445at2759"/>
<dbReference type="GeneID" id="113050008"/>
<gene>
    <name evidence="3" type="primary">LOC113050008</name>
</gene>
<evidence type="ECO:0000259" key="1">
    <source>
        <dbReference type="PROSITE" id="PS00028"/>
    </source>
</evidence>
<dbReference type="RefSeq" id="XP_026068514.1">
    <property type="nucleotide sequence ID" value="XM_026212729.1"/>
</dbReference>
<feature type="domain" description="C2H2-type" evidence="1">
    <location>
        <begin position="37"/>
        <end position="60"/>
    </location>
</feature>
<dbReference type="Proteomes" id="UP000515129">
    <property type="component" value="Chromosome 30"/>
</dbReference>
<sequence>MKWTCKLCSYSSSNQRTITRHYTLKHGHFSRFCPLPCLYKDCVCTFKKQIDLKRHLLRQHGPSQNSSAPLTVQILCDLCSFSEPCNLRQYLAHLRCHLKNKETVKCPHRQCSFRSNIYSTFTAHHSRYHSSGSIEDFRPELFCGNRPNLVEEDSQGSASLVGSDESVSDFEENVDDNDEVHLQRKLASLFLRMQTLLHVSKSATQEIIDGFYEVSVLTGELSKKLIEQILLQHNVNIEPSTLTLITETLDKTVPLTFLSRSGTLGTDHKRSSFFRENFKVIEPIQYNLDSEKGRKKVYVPILPVLNELLNRDDVLDKILPEKFSGLNSGVYESFLDGQHFKENPFFSAEALRIAIGLYIDDFEICNPLGTSRKKHKICAVYWVLANLPLKYRSSLSSINLGLLCYSSDLKTYGYAAVLEPLLRDLEHLENQGLYIEKLGAHVQGTIAFVSADNLAAHSLAGFQESFSVDKCCRFCLASRKDIQTVQVKSGSFALRTKRSHDDNVLCLSRDETVKSVEGVKASCVLNRLEHFHSSTGFPPDVLHDVFEGIVPAELSLCLSDLIDRGFFTLDDLNGIIQNFPYKFSDKTNRPQKIPKTFKLKGSVGGNGHENWTLLRLLPFMIGHLVPEHDKTWGIILDLKVIVELLASPTFTEESVCFLESKISDHRLLLLEVFPDFKLKPKHHFVEHYPKLIHCFGPLLNFWTIRFEGKHSFFKKVVRDVNNFKNILLTLATKHQLLFGYYLDMPSLFKSELEVKSVSVISPDILDHGLRQAIKRKYEDVASVSLATTLSLHGTTYSEGMFVSVGSTSGLPDFGKIVKLLIVANKALLVVEPFSAVYVEHLGSFELFRQLSADLLVVQPEELNHYNPLYSYTIQRRLLLTPKVFLLH</sequence>
<dbReference type="AlphaFoldDB" id="A0A6P6K8B1"/>
<protein>
    <submittedName>
        <fullName evidence="3">Uncharacterized protein LOC113050008</fullName>
    </submittedName>
</protein>
<dbReference type="SMART" id="SM00355">
    <property type="entry name" value="ZnF_C2H2"/>
    <property type="match status" value="4"/>
</dbReference>
<dbReference type="PROSITE" id="PS00028">
    <property type="entry name" value="ZINC_FINGER_C2H2_1"/>
    <property type="match status" value="1"/>
</dbReference>
<dbReference type="InterPro" id="IPR013087">
    <property type="entry name" value="Znf_C2H2_type"/>
</dbReference>
<evidence type="ECO:0000313" key="2">
    <source>
        <dbReference type="Proteomes" id="UP000515129"/>
    </source>
</evidence>
<dbReference type="PANTHER" id="PTHR31912">
    <property type="entry name" value="IP13529P"/>
    <property type="match status" value="1"/>
</dbReference>
<dbReference type="Gene3D" id="3.30.160.60">
    <property type="entry name" value="Classic Zinc Finger"/>
    <property type="match status" value="1"/>
</dbReference>